<dbReference type="AlphaFoldDB" id="A0AAD8RSU2"/>
<dbReference type="EMBL" id="JAUUTY010000005">
    <property type="protein sequence ID" value="KAK1629922.1"/>
    <property type="molecule type" value="Genomic_DNA"/>
</dbReference>
<accession>A0AAD8RSU2</accession>
<proteinExistence type="predicted"/>
<feature type="region of interest" description="Disordered" evidence="1">
    <location>
        <begin position="1"/>
        <end position="53"/>
    </location>
</feature>
<evidence type="ECO:0000313" key="2">
    <source>
        <dbReference type="EMBL" id="KAK1629922.1"/>
    </source>
</evidence>
<reference evidence="2" key="1">
    <citation type="submission" date="2023-07" db="EMBL/GenBank/DDBJ databases">
        <title>A chromosome-level genome assembly of Lolium multiflorum.</title>
        <authorList>
            <person name="Chen Y."/>
            <person name="Copetti D."/>
            <person name="Kolliker R."/>
            <person name="Studer B."/>
        </authorList>
    </citation>
    <scope>NUCLEOTIDE SEQUENCE</scope>
    <source>
        <strain evidence="2">02402/16</strain>
        <tissue evidence="2">Leaf</tissue>
    </source>
</reference>
<name>A0AAD8RSU2_LOLMU</name>
<organism evidence="2 3">
    <name type="scientific">Lolium multiflorum</name>
    <name type="common">Italian ryegrass</name>
    <name type="synonym">Lolium perenne subsp. multiflorum</name>
    <dbReference type="NCBI Taxonomy" id="4521"/>
    <lineage>
        <taxon>Eukaryota</taxon>
        <taxon>Viridiplantae</taxon>
        <taxon>Streptophyta</taxon>
        <taxon>Embryophyta</taxon>
        <taxon>Tracheophyta</taxon>
        <taxon>Spermatophyta</taxon>
        <taxon>Magnoliopsida</taxon>
        <taxon>Liliopsida</taxon>
        <taxon>Poales</taxon>
        <taxon>Poaceae</taxon>
        <taxon>BOP clade</taxon>
        <taxon>Pooideae</taxon>
        <taxon>Poodae</taxon>
        <taxon>Poeae</taxon>
        <taxon>Poeae Chloroplast Group 2 (Poeae type)</taxon>
        <taxon>Loliodinae</taxon>
        <taxon>Loliinae</taxon>
        <taxon>Lolium</taxon>
    </lineage>
</organism>
<gene>
    <name evidence="2" type="ORF">QYE76_004237</name>
</gene>
<protein>
    <submittedName>
        <fullName evidence="2">Uncharacterized protein</fullName>
    </submittedName>
</protein>
<dbReference type="Proteomes" id="UP001231189">
    <property type="component" value="Unassembled WGS sequence"/>
</dbReference>
<sequence length="138" mass="15594">MPSAENKLRVGGGRGDEHLGAGTSAGKSVTTLVKDAGERAESSDAHQSGGEQNRLLHWQNHLLHWQNHPLHPHRFQIKSVALGCSRFKSTWSHPPPARFFAQVMMRASRWHLALRLQAFNLALEPLDTRHLLDYLPRR</sequence>
<feature type="compositionally biased region" description="Basic and acidic residues" evidence="1">
    <location>
        <begin position="35"/>
        <end position="44"/>
    </location>
</feature>
<keyword evidence="3" id="KW-1185">Reference proteome</keyword>
<comment type="caution">
    <text evidence="2">The sequence shown here is derived from an EMBL/GenBank/DDBJ whole genome shotgun (WGS) entry which is preliminary data.</text>
</comment>
<evidence type="ECO:0000313" key="3">
    <source>
        <dbReference type="Proteomes" id="UP001231189"/>
    </source>
</evidence>
<evidence type="ECO:0000256" key="1">
    <source>
        <dbReference type="SAM" id="MobiDB-lite"/>
    </source>
</evidence>